<protein>
    <submittedName>
        <fullName evidence="2">Uncharacterized protein</fullName>
    </submittedName>
</protein>
<proteinExistence type="predicted"/>
<organism evidence="2 3">
    <name type="scientific">Campylobacter showae CSUNSWCD</name>
    <dbReference type="NCBI Taxonomy" id="1244083"/>
    <lineage>
        <taxon>Bacteria</taxon>
        <taxon>Pseudomonadati</taxon>
        <taxon>Campylobacterota</taxon>
        <taxon>Epsilonproteobacteria</taxon>
        <taxon>Campylobacterales</taxon>
        <taxon>Campylobacteraceae</taxon>
        <taxon>Campylobacter</taxon>
    </lineage>
</organism>
<dbReference type="EMBL" id="AMZQ01000001">
    <property type="protein sequence ID" value="EKU12305.1"/>
    <property type="molecule type" value="Genomic_DNA"/>
</dbReference>
<name>M5IM09_9BACT</name>
<evidence type="ECO:0000256" key="1">
    <source>
        <dbReference type="SAM" id="MobiDB-lite"/>
    </source>
</evidence>
<evidence type="ECO:0000313" key="3">
    <source>
        <dbReference type="Proteomes" id="UP000011939"/>
    </source>
</evidence>
<sequence>MEFFRYAKAWSRFQRSKMLANQKRKNQQTSHDKLANARKAKYR</sequence>
<feature type="region of interest" description="Disordered" evidence="1">
    <location>
        <begin position="19"/>
        <end position="43"/>
    </location>
</feature>
<reference evidence="2 3" key="1">
    <citation type="journal article" date="2013" name="Genome Announc.">
        <title>Genome Sequence of Campylobacter showae UNSWCD, Isolated from a Patient with Crohn's Disease.</title>
        <authorList>
            <person name="Tay A.P."/>
            <person name="Kaakoush N.O."/>
            <person name="Deshpande N.P."/>
            <person name="Chen Z."/>
            <person name="Mitchell H."/>
            <person name="Wilkins M.R."/>
        </authorList>
    </citation>
    <scope>NUCLEOTIDE SEQUENCE [LARGE SCALE GENOMIC DNA]</scope>
    <source>
        <strain evidence="2 3">CSUNSWCD</strain>
    </source>
</reference>
<evidence type="ECO:0000313" key="2">
    <source>
        <dbReference type="EMBL" id="EKU12305.1"/>
    </source>
</evidence>
<comment type="caution">
    <text evidence="2">The sequence shown here is derived from an EMBL/GenBank/DDBJ whole genome shotgun (WGS) entry which is preliminary data.</text>
</comment>
<dbReference type="PATRIC" id="fig|1244083.3.peg.250"/>
<gene>
    <name evidence="2" type="ORF">CSUNSWCD_245</name>
</gene>
<dbReference type="Proteomes" id="UP000011939">
    <property type="component" value="Unassembled WGS sequence"/>
</dbReference>
<dbReference type="AlphaFoldDB" id="M5IM09"/>
<accession>M5IM09</accession>
<dbReference type="STRING" id="1244083.CSUNSWCD_245"/>